<feature type="transmembrane region" description="Helical" evidence="4">
    <location>
        <begin position="123"/>
        <end position="141"/>
    </location>
</feature>
<dbReference type="PANTHER" id="PTHR31306:SF4">
    <property type="entry name" value="ALPHA-1,2-GALACTOSYLTRANSFERASE"/>
    <property type="match status" value="1"/>
</dbReference>
<evidence type="ECO:0000256" key="4">
    <source>
        <dbReference type="SAM" id="Phobius"/>
    </source>
</evidence>
<keyword evidence="4" id="KW-1133">Transmembrane helix</keyword>
<dbReference type="GO" id="GO:0000139">
    <property type="term" value="C:Golgi membrane"/>
    <property type="evidence" value="ECO:0007669"/>
    <property type="project" value="TreeGrafter"/>
</dbReference>
<dbReference type="Proteomes" id="UP000241890">
    <property type="component" value="Unassembled WGS sequence"/>
</dbReference>
<gene>
    <name evidence="5" type="ORF">FCC1311_009602</name>
</gene>
<dbReference type="GO" id="GO:0016757">
    <property type="term" value="F:glycosyltransferase activity"/>
    <property type="evidence" value="ECO:0007669"/>
    <property type="project" value="UniProtKB-KW"/>
</dbReference>
<protein>
    <submittedName>
        <fullName evidence="5">Galactomannan galactosyltransferase 1</fullName>
    </submittedName>
</protein>
<dbReference type="Pfam" id="PF05637">
    <property type="entry name" value="Glyco_transf_34"/>
    <property type="match status" value="2"/>
</dbReference>
<organism evidence="5 6">
    <name type="scientific">Hondaea fermentalgiana</name>
    <dbReference type="NCBI Taxonomy" id="2315210"/>
    <lineage>
        <taxon>Eukaryota</taxon>
        <taxon>Sar</taxon>
        <taxon>Stramenopiles</taxon>
        <taxon>Bigyra</taxon>
        <taxon>Labyrinthulomycetes</taxon>
        <taxon>Thraustochytrida</taxon>
        <taxon>Thraustochytriidae</taxon>
        <taxon>Hondaea</taxon>
    </lineage>
</organism>
<keyword evidence="6" id="KW-1185">Reference proteome</keyword>
<evidence type="ECO:0000256" key="1">
    <source>
        <dbReference type="ARBA" id="ARBA00005664"/>
    </source>
</evidence>
<dbReference type="InParanoid" id="A0A2R5G171"/>
<dbReference type="EMBL" id="BEYU01000008">
    <property type="protein sequence ID" value="GBG24742.1"/>
    <property type="molecule type" value="Genomic_DNA"/>
</dbReference>
<keyword evidence="3 5" id="KW-0808">Transferase</keyword>
<proteinExistence type="inferred from homology"/>
<comment type="caution">
    <text evidence="5">The sequence shown here is derived from an EMBL/GenBank/DDBJ whole genome shotgun (WGS) entry which is preliminary data.</text>
</comment>
<dbReference type="GO" id="GO:0006487">
    <property type="term" value="P:protein N-linked glycosylation"/>
    <property type="evidence" value="ECO:0007669"/>
    <property type="project" value="TreeGrafter"/>
</dbReference>
<dbReference type="AlphaFoldDB" id="A0A2R5G171"/>
<evidence type="ECO:0000313" key="6">
    <source>
        <dbReference type="Proteomes" id="UP000241890"/>
    </source>
</evidence>
<name>A0A2R5G171_9STRA</name>
<dbReference type="OrthoDB" id="407658at2759"/>
<evidence type="ECO:0000256" key="3">
    <source>
        <dbReference type="ARBA" id="ARBA00022679"/>
    </source>
</evidence>
<sequence length="422" mass="47523">MPPRRSGADQDALGMGAGASRAERCNAQRWSTAIPHGDLEAAAATETLYAARAGGKARRKSGGDHSWGPRYRAVGAGLRRATACVASWGQSCIVIAVRLCLHEKEAEDLVRKPAKTSTLYARLRRLILALCALLMMLTIFLQDFRSHEPLRLEIVPPETCAHFAPIELAKRQADVRAEDVKPRIAIATILQDIEPEARQASLQNKQEYAKRHGYDLIVADDVVDRSRALEWSKLLAVERHLPNYDYVLYASPSAIIMNMDLRIEDILDPWHSIFLSRDQNGLNTAVMLIRNEPWVFQFIRQVWGQTWVLTAREILQDEERRALQFLYGSISMNQVADRNGFLRNPEAHVVRERVKPVDSCALSENACKAISVGADYFWGACKQATYAEGNFIVHFDDRHVEADRTRLTLQAAAMAEQRNRLP</sequence>
<keyword evidence="4" id="KW-0472">Membrane</keyword>
<evidence type="ECO:0000313" key="5">
    <source>
        <dbReference type="EMBL" id="GBG24742.1"/>
    </source>
</evidence>
<dbReference type="InterPro" id="IPR008630">
    <property type="entry name" value="Glyco_trans_34"/>
</dbReference>
<accession>A0A2R5G171</accession>
<dbReference type="Gene3D" id="3.90.550.10">
    <property type="entry name" value="Spore Coat Polysaccharide Biosynthesis Protein SpsA, Chain A"/>
    <property type="match status" value="1"/>
</dbReference>
<reference evidence="5 6" key="1">
    <citation type="submission" date="2017-12" db="EMBL/GenBank/DDBJ databases">
        <title>Sequencing, de novo assembly and annotation of complete genome of a new Thraustochytrid species, strain FCC1311.</title>
        <authorList>
            <person name="Sedici K."/>
            <person name="Godart F."/>
            <person name="Aiese Cigliano R."/>
            <person name="Sanseverino W."/>
            <person name="Barakat M."/>
            <person name="Ortet P."/>
            <person name="Marechal E."/>
            <person name="Cagnac O."/>
            <person name="Amato A."/>
        </authorList>
    </citation>
    <scope>NUCLEOTIDE SEQUENCE [LARGE SCALE GENOMIC DNA]</scope>
</reference>
<dbReference type="PANTHER" id="PTHR31306">
    <property type="entry name" value="ALPHA-1,6-MANNOSYLTRANSFERASE MNN11-RELATED"/>
    <property type="match status" value="1"/>
</dbReference>
<comment type="similarity">
    <text evidence="1">Belongs to the glycosyltransferase 34 family.</text>
</comment>
<dbReference type="InterPro" id="IPR029044">
    <property type="entry name" value="Nucleotide-diphossugar_trans"/>
</dbReference>
<keyword evidence="4" id="KW-0812">Transmembrane</keyword>
<keyword evidence="2 5" id="KW-0328">Glycosyltransferase</keyword>
<evidence type="ECO:0000256" key="2">
    <source>
        <dbReference type="ARBA" id="ARBA00022676"/>
    </source>
</evidence>